<dbReference type="Proteomes" id="UP000799118">
    <property type="component" value="Unassembled WGS sequence"/>
</dbReference>
<dbReference type="GO" id="GO:0010792">
    <property type="term" value="P:DNA double-strand break processing involved in repair via single-strand annealing"/>
    <property type="evidence" value="ECO:0007669"/>
    <property type="project" value="TreeGrafter"/>
</dbReference>
<feature type="compositionally biased region" description="Low complexity" evidence="4">
    <location>
        <begin position="174"/>
        <end position="192"/>
    </location>
</feature>
<keyword evidence="2" id="KW-0227">DNA damage</keyword>
<dbReference type="GO" id="GO:0003684">
    <property type="term" value="F:damaged DNA binding"/>
    <property type="evidence" value="ECO:0007669"/>
    <property type="project" value="TreeGrafter"/>
</dbReference>
<organism evidence="6 7">
    <name type="scientific">Gymnopus androsaceus JB14</name>
    <dbReference type="NCBI Taxonomy" id="1447944"/>
    <lineage>
        <taxon>Eukaryota</taxon>
        <taxon>Fungi</taxon>
        <taxon>Dikarya</taxon>
        <taxon>Basidiomycota</taxon>
        <taxon>Agaricomycotina</taxon>
        <taxon>Agaricomycetes</taxon>
        <taxon>Agaricomycetidae</taxon>
        <taxon>Agaricales</taxon>
        <taxon>Marasmiineae</taxon>
        <taxon>Omphalotaceae</taxon>
        <taxon>Gymnopus</taxon>
    </lineage>
</organism>
<feature type="compositionally biased region" description="Basic and acidic residues" evidence="4">
    <location>
        <begin position="459"/>
        <end position="478"/>
    </location>
</feature>
<dbReference type="PANTHER" id="PTHR15107:SF0">
    <property type="entry name" value="DNA ENDONUCLEASE ACTIVATOR CTP1 C-TERMINAL DOMAIN-CONTAINING PROTEIN"/>
    <property type="match status" value="1"/>
</dbReference>
<dbReference type="AlphaFoldDB" id="A0A6A4HPU1"/>
<dbReference type="EMBL" id="ML769465">
    <property type="protein sequence ID" value="KAE9399760.1"/>
    <property type="molecule type" value="Genomic_DNA"/>
</dbReference>
<gene>
    <name evidence="6" type="ORF">BT96DRAFT_681412</name>
</gene>
<dbReference type="GO" id="GO:0005634">
    <property type="term" value="C:nucleus"/>
    <property type="evidence" value="ECO:0007669"/>
    <property type="project" value="UniProtKB-SubCell"/>
</dbReference>
<feature type="compositionally biased region" description="Acidic residues" evidence="4">
    <location>
        <begin position="132"/>
        <end position="142"/>
    </location>
</feature>
<protein>
    <recommendedName>
        <fullName evidence="5">DNA endonuclease activator Ctp1 C-terminal domain-containing protein</fullName>
    </recommendedName>
</protein>
<dbReference type="Pfam" id="PF08573">
    <property type="entry name" value="SAE2"/>
    <property type="match status" value="1"/>
</dbReference>
<feature type="compositionally biased region" description="Basic residues" evidence="4">
    <location>
        <begin position="392"/>
        <end position="409"/>
    </location>
</feature>
<sequence>MSPSPSTTAIRKPAVVLAPDSETEDETQSFPARWSQFQKVNNSRHPDPPVLGEFVTSTPAGPFGSSRRPLDPFDSSPDRSPTFANTKPTAQANLDQSESSRRGASAGTNNYPPNYYPEPRSTSLSRRQPVEPESELEGDEYDEPPRARKYRRSDEGTRIAVGNGSNNAPDTIRTRTATTTSKPRRQSGSGIRSPRRRSPPDATPSPRRGGGREKENDTSVRRMNDGDRSMEGKRKGKAPALPTPKGPLDDYSMYKGRGRYGKGKGKDKEQGDTTINELYEIDPARNGGLDFEYDEVVRGKEKRKRLLGGDCDDCREYYRAVGPLPPRLQPPVWKSPVKNRDASPGPCNHHRRNVKSTKRGRNDGDGDDDSLFDIYNSPPRGATSTSTSTSSKRLHQDRRHSPSRSRTRNQRTVTSQDIETHKQAISRHRAAWARGNTPPGYWDIGFPNTQMAEDINERAREMQKRKMEEVEKEAKRDGGGIGGGRGMLGGGGTMR</sequence>
<feature type="compositionally biased region" description="Gly residues" evidence="4">
    <location>
        <begin position="479"/>
        <end position="495"/>
    </location>
</feature>
<evidence type="ECO:0000256" key="2">
    <source>
        <dbReference type="ARBA" id="ARBA00022763"/>
    </source>
</evidence>
<keyword evidence="3" id="KW-0539">Nucleus</keyword>
<evidence type="ECO:0000256" key="3">
    <source>
        <dbReference type="ARBA" id="ARBA00023242"/>
    </source>
</evidence>
<evidence type="ECO:0000313" key="7">
    <source>
        <dbReference type="Proteomes" id="UP000799118"/>
    </source>
</evidence>
<dbReference type="InterPro" id="IPR013882">
    <property type="entry name" value="Ctp1_C"/>
</dbReference>
<comment type="subcellular location">
    <subcellularLocation>
        <location evidence="1">Nucleus</location>
    </subcellularLocation>
</comment>
<dbReference type="PANTHER" id="PTHR15107">
    <property type="entry name" value="RETINOBLASTOMA BINDING PROTEIN 8"/>
    <property type="match status" value="1"/>
</dbReference>
<reference evidence="6" key="1">
    <citation type="journal article" date="2019" name="Environ. Microbiol.">
        <title>Fungal ecological strategies reflected in gene transcription - a case study of two litter decomposers.</title>
        <authorList>
            <person name="Barbi F."/>
            <person name="Kohler A."/>
            <person name="Barry K."/>
            <person name="Baskaran P."/>
            <person name="Daum C."/>
            <person name="Fauchery L."/>
            <person name="Ihrmark K."/>
            <person name="Kuo A."/>
            <person name="LaButti K."/>
            <person name="Lipzen A."/>
            <person name="Morin E."/>
            <person name="Grigoriev I.V."/>
            <person name="Henrissat B."/>
            <person name="Lindahl B."/>
            <person name="Martin F."/>
        </authorList>
    </citation>
    <scope>NUCLEOTIDE SEQUENCE</scope>
    <source>
        <strain evidence="6">JB14</strain>
    </source>
</reference>
<keyword evidence="7" id="KW-1185">Reference proteome</keyword>
<feature type="region of interest" description="Disordered" evidence="4">
    <location>
        <begin position="320"/>
        <end position="422"/>
    </location>
</feature>
<accession>A0A6A4HPU1</accession>
<evidence type="ECO:0000256" key="1">
    <source>
        <dbReference type="ARBA" id="ARBA00004123"/>
    </source>
</evidence>
<feature type="compositionally biased region" description="Basic residues" evidence="4">
    <location>
        <begin position="348"/>
        <end position="359"/>
    </location>
</feature>
<evidence type="ECO:0000259" key="5">
    <source>
        <dbReference type="Pfam" id="PF08573"/>
    </source>
</evidence>
<dbReference type="OrthoDB" id="5801062at2759"/>
<evidence type="ECO:0000256" key="4">
    <source>
        <dbReference type="SAM" id="MobiDB-lite"/>
    </source>
</evidence>
<feature type="domain" description="DNA endonuclease activator Ctp1 C-terminal" evidence="5">
    <location>
        <begin position="292"/>
        <end position="450"/>
    </location>
</feature>
<dbReference type="InterPro" id="IPR033316">
    <property type="entry name" value="RBBP8-like"/>
</dbReference>
<feature type="region of interest" description="Disordered" evidence="4">
    <location>
        <begin position="1"/>
        <end position="274"/>
    </location>
</feature>
<feature type="compositionally biased region" description="Polar residues" evidence="4">
    <location>
        <begin position="78"/>
        <end position="97"/>
    </location>
</feature>
<feature type="region of interest" description="Disordered" evidence="4">
    <location>
        <begin position="459"/>
        <end position="495"/>
    </location>
</feature>
<proteinExistence type="predicted"/>
<evidence type="ECO:0000313" key="6">
    <source>
        <dbReference type="EMBL" id="KAE9399760.1"/>
    </source>
</evidence>
<feature type="compositionally biased region" description="Basic and acidic residues" evidence="4">
    <location>
        <begin position="210"/>
        <end position="233"/>
    </location>
</feature>
<name>A0A6A4HPU1_9AGAR</name>